<evidence type="ECO:0000313" key="1">
    <source>
        <dbReference type="EMBL" id="PAE87067.1"/>
    </source>
</evidence>
<accession>A0A268NU95</accession>
<sequence length="132" mass="15606">MEHWERWVPTTGIPSRLYNDTFIDNKEGIVLEFSDEKDKKKMVVKFEKGVLSYRNTDEGSLLRKLNYLDQQYGTNFYSEWTLFKVINSEYINWFFDESSGIYEPSQLKHYVFLTPNDVIEILTTSAPSVVIK</sequence>
<dbReference type="Proteomes" id="UP000216207">
    <property type="component" value="Unassembled WGS sequence"/>
</dbReference>
<evidence type="ECO:0000313" key="2">
    <source>
        <dbReference type="Proteomes" id="UP000216207"/>
    </source>
</evidence>
<proteinExistence type="predicted"/>
<dbReference type="RefSeq" id="WP_095327305.1">
    <property type="nucleotide sequence ID" value="NZ_BOQQ01000008.1"/>
</dbReference>
<dbReference type="EMBL" id="NPCC01000042">
    <property type="protein sequence ID" value="PAE87067.1"/>
    <property type="molecule type" value="Genomic_DNA"/>
</dbReference>
<dbReference type="AlphaFoldDB" id="A0A268NU95"/>
<reference evidence="1 2" key="1">
    <citation type="submission" date="2017-07" db="EMBL/GenBank/DDBJ databases">
        <title>Isolation and whole genome analysis of endospore-forming bacteria from heroin.</title>
        <authorList>
            <person name="Kalinowski J."/>
            <person name="Ahrens B."/>
            <person name="Al-Dilaimi A."/>
            <person name="Winkler A."/>
            <person name="Wibberg D."/>
            <person name="Schleenbecker U."/>
            <person name="Ruckert C."/>
            <person name="Wolfel R."/>
            <person name="Grass G."/>
        </authorList>
    </citation>
    <scope>NUCLEOTIDE SEQUENCE [LARGE SCALE GENOMIC DNA]</scope>
    <source>
        <strain evidence="1 2">7539</strain>
    </source>
</reference>
<protein>
    <submittedName>
        <fullName evidence="1">Uncharacterized protein</fullName>
    </submittedName>
</protein>
<comment type="caution">
    <text evidence="1">The sequence shown here is derived from an EMBL/GenBank/DDBJ whole genome shotgun (WGS) entry which is preliminary data.</text>
</comment>
<organism evidence="1 2">
    <name type="scientific">Shouchella clausii</name>
    <name type="common">Alkalihalobacillus clausii</name>
    <dbReference type="NCBI Taxonomy" id="79880"/>
    <lineage>
        <taxon>Bacteria</taxon>
        <taxon>Bacillati</taxon>
        <taxon>Bacillota</taxon>
        <taxon>Bacilli</taxon>
        <taxon>Bacillales</taxon>
        <taxon>Bacillaceae</taxon>
        <taxon>Shouchella</taxon>
    </lineage>
</organism>
<name>A0A268NU95_SHOCL</name>
<gene>
    <name evidence="1" type="ORF">CHH72_19990</name>
</gene>